<protein>
    <submittedName>
        <fullName evidence="3">SDR family NAD(P)-dependent oxidoreductase</fullName>
    </submittedName>
</protein>
<sequence>MTQATAIIIGASSQLSREIAKQLSEQQVELALLVPAPEALSEFAQSLPGKVTVHALDIYQPQTAIAQLEQVWQQLGGAHLVLVNTGVNHYDPELPWGPEDDIINVNVKGFAAMCNTAFRLLREQGYGQLGAVNSVAGLRGGPSISYHASKAFAQNYLEGLSMHAQRLKLPVTITDIQLGMLDKAAMQGAKMWLAPLPVVARQILSTLAKGKRRAYVPKRWIIVAWMTRLLPEFIYNTRRWKKKQKKQSGQ</sequence>
<dbReference type="PANTHER" id="PTHR44196">
    <property type="entry name" value="DEHYDROGENASE/REDUCTASE SDR FAMILY MEMBER 7B"/>
    <property type="match status" value="1"/>
</dbReference>
<keyword evidence="2" id="KW-0560">Oxidoreductase</keyword>
<reference evidence="3 4" key="1">
    <citation type="submission" date="2022-01" db="EMBL/GenBank/DDBJ databases">
        <title>Whole genome-based taxonomy of the Shewanellaceae.</title>
        <authorList>
            <person name="Martin-Rodriguez A.J."/>
        </authorList>
    </citation>
    <scope>NUCLEOTIDE SEQUENCE [LARGE SCALE GENOMIC DNA]</scope>
    <source>
        <strain evidence="3 4">DSM 21332</strain>
    </source>
</reference>
<comment type="similarity">
    <text evidence="1">Belongs to the short-chain dehydrogenases/reductases (SDR) family.</text>
</comment>
<dbReference type="Proteomes" id="UP001202831">
    <property type="component" value="Unassembled WGS sequence"/>
</dbReference>
<dbReference type="Gene3D" id="3.40.50.720">
    <property type="entry name" value="NAD(P)-binding Rossmann-like Domain"/>
    <property type="match status" value="1"/>
</dbReference>
<dbReference type="PRINTS" id="PR00081">
    <property type="entry name" value="GDHRDH"/>
</dbReference>
<dbReference type="Pfam" id="PF00106">
    <property type="entry name" value="adh_short"/>
    <property type="match status" value="1"/>
</dbReference>
<gene>
    <name evidence="3" type="ORF">L2725_17405</name>
</gene>
<evidence type="ECO:0000256" key="2">
    <source>
        <dbReference type="ARBA" id="ARBA00023002"/>
    </source>
</evidence>
<evidence type="ECO:0000313" key="4">
    <source>
        <dbReference type="Proteomes" id="UP001202831"/>
    </source>
</evidence>
<organism evidence="3 4">
    <name type="scientific">Shewanella corallii</name>
    <dbReference type="NCBI Taxonomy" id="560080"/>
    <lineage>
        <taxon>Bacteria</taxon>
        <taxon>Pseudomonadati</taxon>
        <taxon>Pseudomonadota</taxon>
        <taxon>Gammaproteobacteria</taxon>
        <taxon>Alteromonadales</taxon>
        <taxon>Shewanellaceae</taxon>
        <taxon>Shewanella</taxon>
    </lineage>
</organism>
<name>A0ABT0NAP3_9GAMM</name>
<accession>A0ABT0NAP3</accession>
<dbReference type="PANTHER" id="PTHR44196:SF3">
    <property type="entry name" value="SHORT CHAIN DEHYDROGENASE FAMILY PROTEIN"/>
    <property type="match status" value="1"/>
</dbReference>
<dbReference type="InterPro" id="IPR002347">
    <property type="entry name" value="SDR_fam"/>
</dbReference>
<dbReference type="SUPFAM" id="SSF51735">
    <property type="entry name" value="NAD(P)-binding Rossmann-fold domains"/>
    <property type="match status" value="1"/>
</dbReference>
<dbReference type="InterPro" id="IPR036291">
    <property type="entry name" value="NAD(P)-bd_dom_sf"/>
</dbReference>
<dbReference type="RefSeq" id="WP_249250125.1">
    <property type="nucleotide sequence ID" value="NZ_JAKIKT010000007.1"/>
</dbReference>
<keyword evidence="4" id="KW-1185">Reference proteome</keyword>
<dbReference type="EMBL" id="JAKIKT010000007">
    <property type="protein sequence ID" value="MCL2915534.1"/>
    <property type="molecule type" value="Genomic_DNA"/>
</dbReference>
<comment type="caution">
    <text evidence="3">The sequence shown here is derived from an EMBL/GenBank/DDBJ whole genome shotgun (WGS) entry which is preliminary data.</text>
</comment>
<evidence type="ECO:0000256" key="1">
    <source>
        <dbReference type="ARBA" id="ARBA00006484"/>
    </source>
</evidence>
<evidence type="ECO:0000313" key="3">
    <source>
        <dbReference type="EMBL" id="MCL2915534.1"/>
    </source>
</evidence>
<proteinExistence type="inferred from homology"/>